<evidence type="ECO:0000313" key="2">
    <source>
        <dbReference type="Proteomes" id="UP000243006"/>
    </source>
</evidence>
<dbReference type="Proteomes" id="UP000243006">
    <property type="component" value="Unassembled WGS sequence"/>
</dbReference>
<dbReference type="EMBL" id="LVZM01013152">
    <property type="protein sequence ID" value="OUC44201.1"/>
    <property type="molecule type" value="Genomic_DNA"/>
</dbReference>
<organism evidence="1 2">
    <name type="scientific">Trichinella nativa</name>
    <dbReference type="NCBI Taxonomy" id="6335"/>
    <lineage>
        <taxon>Eukaryota</taxon>
        <taxon>Metazoa</taxon>
        <taxon>Ecdysozoa</taxon>
        <taxon>Nematoda</taxon>
        <taxon>Enoplea</taxon>
        <taxon>Dorylaimia</taxon>
        <taxon>Trichinellida</taxon>
        <taxon>Trichinellidae</taxon>
        <taxon>Trichinella</taxon>
    </lineage>
</organism>
<evidence type="ECO:0000313" key="1">
    <source>
        <dbReference type="EMBL" id="OUC44201.1"/>
    </source>
</evidence>
<sequence length="128" mass="14600">MRRSACKDDKLLKDTSFKLKVSRIRPTIDQLISNWFNGCVLGSYICAIELFKILNLIQLEQHQKVQFDKSILAVASAFPCSYRMSLQPFSGQLELDHCQSVPLPMLVSTNMIIAKRIKLVSRSAQRAR</sequence>
<proteinExistence type="predicted"/>
<protein>
    <submittedName>
        <fullName evidence="1">Uncharacterized protein</fullName>
    </submittedName>
</protein>
<name>A0A1Y3EGL4_9BILA</name>
<comment type="caution">
    <text evidence="1">The sequence shown here is derived from an EMBL/GenBank/DDBJ whole genome shotgun (WGS) entry which is preliminary data.</text>
</comment>
<accession>A0A1Y3EGL4</accession>
<gene>
    <name evidence="1" type="ORF">D917_02266</name>
</gene>
<dbReference type="AlphaFoldDB" id="A0A1Y3EGL4"/>
<reference evidence="1 2" key="1">
    <citation type="submission" date="2015-04" db="EMBL/GenBank/DDBJ databases">
        <title>Draft genome of the roundworm Trichinella nativa.</title>
        <authorList>
            <person name="Mitreva M."/>
        </authorList>
    </citation>
    <scope>NUCLEOTIDE SEQUENCE [LARGE SCALE GENOMIC DNA]</scope>
    <source>
        <strain evidence="1 2">ISS45</strain>
    </source>
</reference>